<organism evidence="2">
    <name type="scientific">Brugia malayi</name>
    <name type="common">Filarial nematode worm</name>
    <dbReference type="NCBI Taxonomy" id="6279"/>
    <lineage>
        <taxon>Eukaryota</taxon>
        <taxon>Metazoa</taxon>
        <taxon>Ecdysozoa</taxon>
        <taxon>Nematoda</taxon>
        <taxon>Chromadorea</taxon>
        <taxon>Rhabditida</taxon>
        <taxon>Spirurina</taxon>
        <taxon>Spiruromorpha</taxon>
        <taxon>Filarioidea</taxon>
        <taxon>Onchocercidae</taxon>
        <taxon>Brugia</taxon>
    </lineage>
</organism>
<sequence>MACLQKLRQDVAMLESLFPKEHERFQVLSASVDEITVQFINPQNKPIVVTANVLENYPHVAPIWFSECDDSTVTAILQSLTEAEAPCYILLQTHELVSRLCSYYNVTIPTELISIGPVGDERDEGMESDDDYILMEEETTSRKDAGDEEVSHREQHLTGAAAGSVTATDRLMKELKDIYRSDHFKNGVYSVELVMDSLYEWHIALFESMIMLNWFTSCSSFEPPFVRLVSPTITNGFVLGGGAICMELLTRQGWSSAYSIESLILQIAATLVKGKARINFSVKGQYTLARAQHAFSLLVQTHAKSGWFTPPQADG</sequence>
<dbReference type="WormBase" id="Bm3586">
    <property type="protein sequence ID" value="BM40056"/>
    <property type="gene ID" value="WBGene00223847"/>
    <property type="gene designation" value="Bma-ubc-25"/>
</dbReference>
<dbReference type="CDD" id="cd23802">
    <property type="entry name" value="UBCc_UBE2Q"/>
    <property type="match status" value="1"/>
</dbReference>
<dbReference type="Gene3D" id="3.10.110.10">
    <property type="entry name" value="Ubiquitin Conjugating Enzyme"/>
    <property type="match status" value="1"/>
</dbReference>
<evidence type="ECO:0000313" key="3">
    <source>
        <dbReference type="WormBase" id="Bm3586"/>
    </source>
</evidence>
<name>A0A0J9Y8Z5_BRUMA</name>
<reference evidence="2" key="1">
    <citation type="journal article" date="2007" name="Science">
        <title>Draft genome of the filarial nematode parasite Brugia malayi.</title>
        <authorList>
            <person name="Ghedin E."/>
            <person name="Wang S."/>
            <person name="Spiro D."/>
            <person name="Caler E."/>
            <person name="Zhao Q."/>
            <person name="Crabtree J."/>
            <person name="Allen J.E."/>
            <person name="Delcher A.L."/>
            <person name="Guiliano D.B."/>
            <person name="Miranda-Saavedra D."/>
            <person name="Angiuoli S.V."/>
            <person name="Creasy T."/>
            <person name="Amedeo P."/>
            <person name="Haas B."/>
            <person name="El-Sayed N.M."/>
            <person name="Wortman J.R."/>
            <person name="Feldblyum T."/>
            <person name="Tallon L."/>
            <person name="Schatz M."/>
            <person name="Shumway M."/>
            <person name="Koo H."/>
            <person name="Salzberg S.L."/>
            <person name="Schobel S."/>
            <person name="Pertea M."/>
            <person name="Pop M."/>
            <person name="White O."/>
            <person name="Barton G.J."/>
            <person name="Carlow C.K."/>
            <person name="Crawford M.J."/>
            <person name="Daub J."/>
            <person name="Dimmic M.W."/>
            <person name="Estes C.F."/>
            <person name="Foster J.M."/>
            <person name="Ganatra M."/>
            <person name="Gregory W.F."/>
            <person name="Johnson N.M."/>
            <person name="Jin J."/>
            <person name="Komuniecki R."/>
            <person name="Korf I."/>
            <person name="Kumar S."/>
            <person name="Laney S."/>
            <person name="Li B.W."/>
            <person name="Li W."/>
            <person name="Lindblom T.H."/>
            <person name="Lustigman S."/>
            <person name="Ma D."/>
            <person name="Maina C.V."/>
            <person name="Martin D.M."/>
            <person name="McCarter J.P."/>
            <person name="McReynolds L."/>
            <person name="Mitreva M."/>
            <person name="Nutman T.B."/>
            <person name="Parkinson J."/>
            <person name="Peregrin-Alvarez J.M."/>
            <person name="Poole C."/>
            <person name="Ren Q."/>
            <person name="Saunders L."/>
            <person name="Sluder A.E."/>
            <person name="Smith K."/>
            <person name="Stanke M."/>
            <person name="Unnasch T.R."/>
            <person name="Ware J."/>
            <person name="Wei A.D."/>
            <person name="Weil G."/>
            <person name="Williams D.J."/>
            <person name="Zhang Y."/>
            <person name="Williams S.A."/>
            <person name="Fraser-Liggett C."/>
            <person name="Slatko B."/>
            <person name="Blaxter M.L."/>
            <person name="Scott A.L."/>
        </authorList>
    </citation>
    <scope>NUCLEOTIDE SEQUENCE</scope>
    <source>
        <strain evidence="2">FR3</strain>
    </source>
</reference>
<evidence type="ECO:0000313" key="2">
    <source>
        <dbReference type="EMBL" id="CDQ04134.1"/>
    </source>
</evidence>
<feature type="domain" description="UBC core" evidence="1">
    <location>
        <begin position="145"/>
        <end position="308"/>
    </location>
</feature>
<dbReference type="InterPro" id="IPR000608">
    <property type="entry name" value="UBC"/>
</dbReference>
<dbReference type="SMART" id="SM00212">
    <property type="entry name" value="UBCc"/>
    <property type="match status" value="1"/>
</dbReference>
<proteinExistence type="predicted"/>
<evidence type="ECO:0000259" key="1">
    <source>
        <dbReference type="PROSITE" id="PS50127"/>
    </source>
</evidence>
<reference evidence="2" key="2">
    <citation type="submission" date="2012-12" db="EMBL/GenBank/DDBJ databases">
        <authorList>
            <person name="Gao Y.W."/>
            <person name="Fan S.T."/>
            <person name="Sun H.T."/>
            <person name="Wang Z."/>
            <person name="Gao X.L."/>
            <person name="Li Y.G."/>
            <person name="Wang T.C."/>
            <person name="Zhang K."/>
            <person name="Xu W.W."/>
            <person name="Yu Z.J."/>
            <person name="Xia X.Z."/>
        </authorList>
    </citation>
    <scope>NUCLEOTIDE SEQUENCE</scope>
    <source>
        <strain evidence="2">FR3</strain>
    </source>
</reference>
<dbReference type="PROSITE" id="PS50127">
    <property type="entry name" value="UBC_2"/>
    <property type="match status" value="1"/>
</dbReference>
<dbReference type="SUPFAM" id="SSF54495">
    <property type="entry name" value="UBC-like"/>
    <property type="match status" value="1"/>
</dbReference>
<gene>
    <name evidence="3" type="primary">bma-ubc-25</name>
    <name evidence="2" type="synonym">Bma-ubc-25</name>
    <name evidence="3" type="ORF">Bm3586</name>
    <name evidence="2" type="ORF">BM_Bm3586</name>
</gene>
<accession>A0A0J9Y8Z5</accession>
<dbReference type="AlphaFoldDB" id="A0A0J9Y8Z5"/>
<dbReference type="EMBL" id="LN854849">
    <property type="protein sequence ID" value="CDQ04134.1"/>
    <property type="molecule type" value="Genomic_DNA"/>
</dbReference>
<dbReference type="OMA" id="VFPKNHE"/>
<dbReference type="InterPro" id="IPR016135">
    <property type="entry name" value="UBQ-conjugating_enzyme/RWD"/>
</dbReference>
<protein>
    <submittedName>
        <fullName evidence="2">BMA-UBC-25</fullName>
    </submittedName>
</protein>